<gene>
    <name evidence="9" type="primary">FAD3</name>
</gene>
<comment type="pathway">
    <text evidence="2">Lipid metabolism.</text>
</comment>
<feature type="transmembrane region" description="Helical" evidence="6">
    <location>
        <begin position="259"/>
        <end position="278"/>
    </location>
</feature>
<keyword evidence="6" id="KW-0812">Transmembrane</keyword>
<keyword evidence="6" id="KW-1133">Transmembrane helix</keyword>
<feature type="domain" description="Fatty acid desaturase" evidence="7">
    <location>
        <begin position="119"/>
        <end position="374"/>
    </location>
</feature>
<feature type="transmembrane region" description="Helical" evidence="6">
    <location>
        <begin position="284"/>
        <end position="301"/>
    </location>
</feature>
<evidence type="ECO:0000256" key="1">
    <source>
        <dbReference type="ARBA" id="ARBA00004370"/>
    </source>
</evidence>
<evidence type="ECO:0000313" key="9">
    <source>
        <dbReference type="EMBL" id="QGQ76723.1"/>
    </source>
</evidence>
<dbReference type="AlphaFoldDB" id="A0A650C598"/>
<evidence type="ECO:0000256" key="6">
    <source>
        <dbReference type="SAM" id="Phobius"/>
    </source>
</evidence>
<evidence type="ECO:0000256" key="3">
    <source>
        <dbReference type="ARBA" id="ARBA00009295"/>
    </source>
</evidence>
<name>A0A650C598_9BORA</name>
<keyword evidence="5 6" id="KW-0472">Membrane</keyword>
<dbReference type="GO" id="GO:0006629">
    <property type="term" value="P:lipid metabolic process"/>
    <property type="evidence" value="ECO:0007669"/>
    <property type="project" value="InterPro"/>
</dbReference>
<dbReference type="PANTHER" id="PTHR32100">
    <property type="entry name" value="OMEGA-6 FATTY ACID DESATURASE, CHLOROPLASTIC"/>
    <property type="match status" value="1"/>
</dbReference>
<evidence type="ECO:0000259" key="8">
    <source>
        <dbReference type="Pfam" id="PF11960"/>
    </source>
</evidence>
<feature type="domain" description="Fatty acid desaturase N-terminal" evidence="8">
    <location>
        <begin position="55"/>
        <end position="112"/>
    </location>
</feature>
<evidence type="ECO:0000256" key="4">
    <source>
        <dbReference type="ARBA" id="ARBA00023002"/>
    </source>
</evidence>
<protein>
    <submittedName>
        <fullName evidence="9">Delta-15-desaturase</fullName>
        <ecNumber evidence="9">1.14.19.25</ecNumber>
    </submittedName>
</protein>
<dbReference type="InterPro" id="IPR005804">
    <property type="entry name" value="FA_desaturase_dom"/>
</dbReference>
<evidence type="ECO:0000259" key="7">
    <source>
        <dbReference type="Pfam" id="PF00487"/>
    </source>
</evidence>
<dbReference type="GO" id="GO:0102859">
    <property type="term" value="F:acyl-lipid omega-3 desaturase (cytochrome b5) activity"/>
    <property type="evidence" value="ECO:0007669"/>
    <property type="project" value="UniProtKB-EC"/>
</dbReference>
<dbReference type="CDD" id="cd03507">
    <property type="entry name" value="Delta12-FADS-like"/>
    <property type="match status" value="1"/>
</dbReference>
<organism evidence="9">
    <name type="scientific">Buglossoides arvensis</name>
    <name type="common">corn gromwell</name>
    <dbReference type="NCBI Taxonomy" id="181181"/>
    <lineage>
        <taxon>Eukaryota</taxon>
        <taxon>Viridiplantae</taxon>
        <taxon>Streptophyta</taxon>
        <taxon>Embryophyta</taxon>
        <taxon>Tracheophyta</taxon>
        <taxon>Spermatophyta</taxon>
        <taxon>Magnoliopsida</taxon>
        <taxon>eudicotyledons</taxon>
        <taxon>Gunneridae</taxon>
        <taxon>Pentapetalae</taxon>
        <taxon>asterids</taxon>
        <taxon>lamiids</taxon>
        <taxon>Boraginales</taxon>
        <taxon>Boraginaceae</taxon>
        <taxon>Boraginoideae</taxon>
        <taxon>Lithospermeae</taxon>
        <taxon>Buglossoides</taxon>
    </lineage>
</organism>
<dbReference type="GO" id="GO:0016020">
    <property type="term" value="C:membrane"/>
    <property type="evidence" value="ECO:0007669"/>
    <property type="project" value="UniProtKB-SubCell"/>
</dbReference>
<dbReference type="Pfam" id="PF11960">
    <property type="entry name" value="DUF3474"/>
    <property type="match status" value="1"/>
</dbReference>
<dbReference type="InterPro" id="IPR012171">
    <property type="entry name" value="Fatty_acid_desaturase"/>
</dbReference>
<proteinExistence type="evidence at transcript level"/>
<comment type="subcellular location">
    <subcellularLocation>
        <location evidence="1">Membrane</location>
    </subcellularLocation>
</comment>
<accession>A0A650C598</accession>
<dbReference type="EC" id="1.14.19.25" evidence="9"/>
<dbReference type="InterPro" id="IPR021863">
    <property type="entry name" value="FAS_N"/>
</dbReference>
<keyword evidence="4 9" id="KW-0560">Oxidoreductase</keyword>
<sequence length="425" mass="48989">MGDIGAQAESLRCISNLVQEKESGKGDEPMQVKFPPKNTWPWVDFEEEFCKAYGNNNEKKPSGESESDLSAPPPFKIGEIRAAIPAHCWVKNPWKSLSYVLRDIVVIFGLIALANYFDSWLFYPLYWAAQGTMFWAVFVLGHDCGHGSFSDSVTLNNVVGHILHSSILVPYHGWRISHRTHHANHGHVENDESWVPLSETLYNKLESSTKYLRYKIPFPLFSYPLYLWWRSPGKTGSHFNPYSDLFQPNERKQVLTSTICWLTMLGFLVSLSFVFGAVQVLKLYGIPYLIFVVWLDMVTYLHHHGYEKKLPWYRGKEWSYLRGGLTTIDRDYGVFNNIHHDIGTHVIHHLFPQIPHYHLIEATKAAKPVLGKYYREPKRSGIFPTHLIADLTRSVGQDHFVSDVGDVVFYQTDPDRRRSTESKLD</sequence>
<evidence type="ECO:0000256" key="5">
    <source>
        <dbReference type="ARBA" id="ARBA00023136"/>
    </source>
</evidence>
<dbReference type="EMBL" id="MK305842">
    <property type="protein sequence ID" value="QGQ76723.1"/>
    <property type="molecule type" value="mRNA"/>
</dbReference>
<comment type="similarity">
    <text evidence="3">Belongs to the fatty acid desaturase type 1 family.</text>
</comment>
<reference evidence="9" key="1">
    <citation type="journal article" date="2019" name="J. Biotechnol.">
        <title>Identification and functional characterization of Buglossoides arvensis microsomal fatty acid desaturation pathway genes involved in polyunsaturated fatty acid synthesis in seeds.</title>
        <authorList>
            <person name="Prasad P."/>
            <person name="Sreedhar R.V."/>
        </authorList>
    </citation>
    <scope>NUCLEOTIDE SEQUENCE</scope>
</reference>
<evidence type="ECO:0000256" key="2">
    <source>
        <dbReference type="ARBA" id="ARBA00005189"/>
    </source>
</evidence>
<dbReference type="Pfam" id="PF00487">
    <property type="entry name" value="FA_desaturase"/>
    <property type="match status" value="1"/>
</dbReference>
<feature type="transmembrane region" description="Helical" evidence="6">
    <location>
        <begin position="99"/>
        <end position="117"/>
    </location>
</feature>